<protein>
    <submittedName>
        <fullName evidence="1">Pyruvate dehydrogenase phosphatase regulatory subunit, mitochondrial</fullName>
    </submittedName>
</protein>
<name>A0A8J4TNP1_CLAMG</name>
<evidence type="ECO:0000313" key="2">
    <source>
        <dbReference type="Proteomes" id="UP000727407"/>
    </source>
</evidence>
<organism evidence="1 2">
    <name type="scientific">Clarias magur</name>
    <name type="common">Asian catfish</name>
    <name type="synonym">Macropteronotus magur</name>
    <dbReference type="NCBI Taxonomy" id="1594786"/>
    <lineage>
        <taxon>Eukaryota</taxon>
        <taxon>Metazoa</taxon>
        <taxon>Chordata</taxon>
        <taxon>Craniata</taxon>
        <taxon>Vertebrata</taxon>
        <taxon>Euteleostomi</taxon>
        <taxon>Actinopterygii</taxon>
        <taxon>Neopterygii</taxon>
        <taxon>Teleostei</taxon>
        <taxon>Ostariophysi</taxon>
        <taxon>Siluriformes</taxon>
        <taxon>Clariidae</taxon>
        <taxon>Clarias</taxon>
    </lineage>
</organism>
<dbReference type="EMBL" id="QNUK01000194">
    <property type="protein sequence ID" value="KAF5898615.1"/>
    <property type="molecule type" value="Genomic_DNA"/>
</dbReference>
<reference evidence="1" key="1">
    <citation type="submission" date="2020-07" db="EMBL/GenBank/DDBJ databases">
        <title>Clarias magur genome sequencing, assembly and annotation.</title>
        <authorList>
            <person name="Kushwaha B."/>
            <person name="Kumar R."/>
            <person name="Das P."/>
            <person name="Joshi C.G."/>
            <person name="Kumar D."/>
            <person name="Nagpure N.S."/>
            <person name="Pandey M."/>
            <person name="Agarwal S."/>
            <person name="Srivastava S."/>
            <person name="Singh M."/>
            <person name="Sahoo L."/>
            <person name="Jayasankar P."/>
            <person name="Meher P.K."/>
            <person name="Koringa P.G."/>
            <person name="Iquebal M.A."/>
            <person name="Das S.P."/>
            <person name="Bit A."/>
            <person name="Patnaik S."/>
            <person name="Patel N."/>
            <person name="Shah T.M."/>
            <person name="Hinsu A."/>
            <person name="Jena J.K."/>
        </authorList>
    </citation>
    <scope>NUCLEOTIDE SEQUENCE</scope>
    <source>
        <strain evidence="1">CIFAMagur01</strain>
        <tissue evidence="1">Testis</tissue>
    </source>
</reference>
<comment type="caution">
    <text evidence="1">The sequence shown here is derived from an EMBL/GenBank/DDBJ whole genome shotgun (WGS) entry which is preliminary data.</text>
</comment>
<dbReference type="AlphaFoldDB" id="A0A8J4TNP1"/>
<feature type="non-terminal residue" evidence="1">
    <location>
        <position position="61"/>
    </location>
</feature>
<accession>A0A8J4TNP1</accession>
<evidence type="ECO:0000313" key="1">
    <source>
        <dbReference type="EMBL" id="KAF5898615.1"/>
    </source>
</evidence>
<keyword evidence="1" id="KW-0670">Pyruvate</keyword>
<gene>
    <name evidence="1" type="ORF">DAT39_011661</name>
</gene>
<sequence length="61" mass="6933">MSARRRRGTTSKKSEIYRRIREHSAVVEQSYSVNVGRFSAQSELYPLPSLVKHVTHSASSL</sequence>
<dbReference type="Proteomes" id="UP000727407">
    <property type="component" value="Unassembled WGS sequence"/>
</dbReference>
<keyword evidence="2" id="KW-1185">Reference proteome</keyword>
<proteinExistence type="predicted"/>